<evidence type="ECO:0000259" key="2">
    <source>
        <dbReference type="Pfam" id="PF07238"/>
    </source>
</evidence>
<dbReference type="InterPro" id="IPR009875">
    <property type="entry name" value="PilZ_domain"/>
</dbReference>
<name>A0ABT6CMB4_9SPHN</name>
<sequence>MQIQVEHAGHAAGSEERSVHRRSLRLITTARPASAEPFEAIILDLSEEGFLTRAPGCLAVGDAVEVCLPDAGLVAAKVVWASGPYYGCAFLNPISRAVVSASLLRSAPRTEPGSTIAFAPKVIPFPKIHAYDEPVSQTLGLGTRLAVIVGASAALWTGIVLVIARIF</sequence>
<feature type="transmembrane region" description="Helical" evidence="1">
    <location>
        <begin position="145"/>
        <end position="164"/>
    </location>
</feature>
<evidence type="ECO:0000313" key="4">
    <source>
        <dbReference type="Proteomes" id="UP001222770"/>
    </source>
</evidence>
<dbReference type="Pfam" id="PF07238">
    <property type="entry name" value="PilZ"/>
    <property type="match status" value="1"/>
</dbReference>
<keyword evidence="4" id="KW-1185">Reference proteome</keyword>
<reference evidence="3 4" key="1">
    <citation type="submission" date="2023-03" db="EMBL/GenBank/DDBJ databases">
        <title>Novosphingobium cyanobacteriorum sp. nov., isolated from a eutrophic reservoir during the Microcystis bloom period.</title>
        <authorList>
            <person name="Kang M."/>
            <person name="Le V."/>
            <person name="Ko S.-R."/>
            <person name="Lee S.-A."/>
            <person name="Ahn C.-Y."/>
        </authorList>
    </citation>
    <scope>NUCLEOTIDE SEQUENCE [LARGE SCALE GENOMIC DNA]</scope>
    <source>
        <strain evidence="3 4">HBC54</strain>
    </source>
</reference>
<comment type="caution">
    <text evidence="3">The sequence shown here is derived from an EMBL/GenBank/DDBJ whole genome shotgun (WGS) entry which is preliminary data.</text>
</comment>
<evidence type="ECO:0000313" key="3">
    <source>
        <dbReference type="EMBL" id="MDF8335007.1"/>
    </source>
</evidence>
<dbReference type="RefSeq" id="WP_277279777.1">
    <property type="nucleotide sequence ID" value="NZ_JAROCY010000019.1"/>
</dbReference>
<dbReference type="EMBL" id="JAROCY010000019">
    <property type="protein sequence ID" value="MDF8335007.1"/>
    <property type="molecule type" value="Genomic_DNA"/>
</dbReference>
<evidence type="ECO:0000256" key="1">
    <source>
        <dbReference type="SAM" id="Phobius"/>
    </source>
</evidence>
<gene>
    <name evidence="3" type="ORF">POM99_17500</name>
</gene>
<protein>
    <submittedName>
        <fullName evidence="3">PilZ domain-containing protein</fullName>
    </submittedName>
</protein>
<dbReference type="Proteomes" id="UP001222770">
    <property type="component" value="Unassembled WGS sequence"/>
</dbReference>
<feature type="domain" description="PilZ" evidence="2">
    <location>
        <begin position="27"/>
        <end position="96"/>
    </location>
</feature>
<keyword evidence="1" id="KW-0472">Membrane</keyword>
<keyword evidence="1" id="KW-1133">Transmembrane helix</keyword>
<accession>A0ABT6CMB4</accession>
<proteinExistence type="predicted"/>
<dbReference type="SUPFAM" id="SSF141371">
    <property type="entry name" value="PilZ domain-like"/>
    <property type="match status" value="1"/>
</dbReference>
<keyword evidence="1" id="KW-0812">Transmembrane</keyword>
<organism evidence="3 4">
    <name type="scientific">Novosphingobium cyanobacteriorum</name>
    <dbReference type="NCBI Taxonomy" id="3024215"/>
    <lineage>
        <taxon>Bacteria</taxon>
        <taxon>Pseudomonadati</taxon>
        <taxon>Pseudomonadota</taxon>
        <taxon>Alphaproteobacteria</taxon>
        <taxon>Sphingomonadales</taxon>
        <taxon>Sphingomonadaceae</taxon>
        <taxon>Novosphingobium</taxon>
    </lineage>
</organism>